<name>A0A238VLR7_9FLAO</name>
<reference evidence="2 3" key="1">
    <citation type="submission" date="2017-06" db="EMBL/GenBank/DDBJ databases">
        <authorList>
            <person name="Kim H.J."/>
            <person name="Triplett B.A."/>
        </authorList>
    </citation>
    <scope>NUCLEOTIDE SEQUENCE [LARGE SCALE GENOMIC DNA]</scope>
    <source>
        <strain evidence="2 3">DSM 25597</strain>
    </source>
</reference>
<gene>
    <name evidence="2" type="ORF">SAMN06265376_1011</name>
</gene>
<dbReference type="InterPro" id="IPR041464">
    <property type="entry name" value="TubC_N"/>
</dbReference>
<organism evidence="2 3">
    <name type="scientific">Dokdonia pacifica</name>
    <dbReference type="NCBI Taxonomy" id="1627892"/>
    <lineage>
        <taxon>Bacteria</taxon>
        <taxon>Pseudomonadati</taxon>
        <taxon>Bacteroidota</taxon>
        <taxon>Flavobacteriia</taxon>
        <taxon>Flavobacteriales</taxon>
        <taxon>Flavobacteriaceae</taxon>
        <taxon>Dokdonia</taxon>
    </lineage>
</organism>
<dbReference type="Gene3D" id="3.30.559.10">
    <property type="entry name" value="Chloramphenicol acetyltransferase-like domain"/>
    <property type="match status" value="1"/>
</dbReference>
<sequence>MIENLIHTLQSLKVGLKVVNGSLKINAPKGTLTPEIIDEIKKHKNGLIALLSTSDSIPVSAEKECYVLTSSQRRLWTLSQFDKGSVAYTIFNAFEFKGALDIDSLSRAYIQLV</sequence>
<dbReference type="AlphaFoldDB" id="A0A238VLR7"/>
<evidence type="ECO:0000313" key="3">
    <source>
        <dbReference type="Proteomes" id="UP000198379"/>
    </source>
</evidence>
<protein>
    <submittedName>
        <fullName evidence="2">Condensation domain-containing protein</fullName>
    </submittedName>
</protein>
<dbReference type="Pfam" id="PF18563">
    <property type="entry name" value="TubC_N"/>
    <property type="match status" value="1"/>
</dbReference>
<dbReference type="InterPro" id="IPR044894">
    <property type="entry name" value="TubC_N_sf"/>
</dbReference>
<evidence type="ECO:0000313" key="2">
    <source>
        <dbReference type="EMBL" id="SNR35111.1"/>
    </source>
</evidence>
<accession>A0A238VLR7</accession>
<feature type="domain" description="TubC N-terminal docking" evidence="1">
    <location>
        <begin position="2"/>
        <end position="52"/>
    </location>
</feature>
<evidence type="ECO:0000259" key="1">
    <source>
        <dbReference type="Pfam" id="PF18563"/>
    </source>
</evidence>
<keyword evidence="3" id="KW-1185">Reference proteome</keyword>
<dbReference type="Proteomes" id="UP000198379">
    <property type="component" value="Unassembled WGS sequence"/>
</dbReference>
<proteinExistence type="predicted"/>
<dbReference type="InterPro" id="IPR023213">
    <property type="entry name" value="CAT-like_dom_sf"/>
</dbReference>
<dbReference type="EMBL" id="FZNY01000001">
    <property type="protein sequence ID" value="SNR35111.1"/>
    <property type="molecule type" value="Genomic_DNA"/>
</dbReference>
<dbReference type="Gene3D" id="1.10.10.1830">
    <property type="entry name" value="Non-ribosomal peptide synthase, adenylation domain"/>
    <property type="match status" value="1"/>
</dbReference>
<feature type="non-terminal residue" evidence="2">
    <location>
        <position position="113"/>
    </location>
</feature>
<dbReference type="SUPFAM" id="SSF52777">
    <property type="entry name" value="CoA-dependent acyltransferases"/>
    <property type="match status" value="1"/>
</dbReference>